<name>A0AAV7DTV4_ARIFI</name>
<evidence type="ECO:0000313" key="2">
    <source>
        <dbReference type="Proteomes" id="UP000825729"/>
    </source>
</evidence>
<comment type="caution">
    <text evidence="1">The sequence shown here is derived from an EMBL/GenBank/DDBJ whole genome shotgun (WGS) entry which is preliminary data.</text>
</comment>
<dbReference type="AlphaFoldDB" id="A0AAV7DTV4"/>
<evidence type="ECO:0000313" key="1">
    <source>
        <dbReference type="EMBL" id="KAG9438393.1"/>
    </source>
</evidence>
<reference evidence="1 2" key="1">
    <citation type="submission" date="2021-07" db="EMBL/GenBank/DDBJ databases">
        <title>The Aristolochia fimbriata genome: insights into angiosperm evolution, floral development and chemical biosynthesis.</title>
        <authorList>
            <person name="Jiao Y."/>
        </authorList>
    </citation>
    <scope>NUCLEOTIDE SEQUENCE [LARGE SCALE GENOMIC DNA]</scope>
    <source>
        <strain evidence="1">IBCAS-2021</strain>
        <tissue evidence="1">Leaf</tissue>
    </source>
</reference>
<accession>A0AAV7DTV4</accession>
<dbReference type="EMBL" id="JAINDJ010000109">
    <property type="protein sequence ID" value="KAG9438393.1"/>
    <property type="molecule type" value="Genomic_DNA"/>
</dbReference>
<dbReference type="Proteomes" id="UP000825729">
    <property type="component" value="Unassembled WGS sequence"/>
</dbReference>
<protein>
    <submittedName>
        <fullName evidence="1">Uncharacterized protein</fullName>
    </submittedName>
</protein>
<proteinExistence type="predicted"/>
<keyword evidence="2" id="KW-1185">Reference proteome</keyword>
<sequence>MGTFFPHHYITYGNRHALVRISENGSIMISMAMVDFFIVNKAKLQLKQQDIINHTKELSSHIITLPMETDTLWSRFLKNGSIMKSMAMVDFFIENKGTFFPHPYITYGNRHSLELSSHIITLPMETDTLWSHHQKWVDNEIHDYGRLCSLKIKTRFGPYLENGSIMKSMAMVDFFIENKGTFFPYHYITNGNRHALVRISKNGSLMKSMTMVDFFIENKGTFFPYHYITYGNRHALVRICENRSIMKSMAMVDFFIENKGTFFPYLYITYENRQLWSQICKNGSIMKSMAMVDFFIENKENGSIMKSLAMVDFFIENKGKLQLKQQDIINHTKVGKGVNFCANRNFLPTSLHYLWKQTLFGPLKAKKWVDNEIHGYGQLLH</sequence>
<organism evidence="1 2">
    <name type="scientific">Aristolochia fimbriata</name>
    <name type="common">White veined hardy Dutchman's pipe vine</name>
    <dbReference type="NCBI Taxonomy" id="158543"/>
    <lineage>
        <taxon>Eukaryota</taxon>
        <taxon>Viridiplantae</taxon>
        <taxon>Streptophyta</taxon>
        <taxon>Embryophyta</taxon>
        <taxon>Tracheophyta</taxon>
        <taxon>Spermatophyta</taxon>
        <taxon>Magnoliopsida</taxon>
        <taxon>Magnoliidae</taxon>
        <taxon>Piperales</taxon>
        <taxon>Aristolochiaceae</taxon>
        <taxon>Aristolochia</taxon>
    </lineage>
</organism>
<gene>
    <name evidence="1" type="ORF">H6P81_021662</name>
</gene>